<dbReference type="PANTHER" id="PTHR43527">
    <property type="entry name" value="4-DIPHOSPHOCYTIDYL-2-C-METHYL-D-ERYTHRITOL KINASE, CHLOROPLASTIC"/>
    <property type="match status" value="1"/>
</dbReference>
<keyword evidence="6 9" id="KW-0418">Kinase</keyword>
<organism evidence="12 13">
    <name type="scientific">Breznakia blatticola</name>
    <dbReference type="NCBI Taxonomy" id="1754012"/>
    <lineage>
        <taxon>Bacteria</taxon>
        <taxon>Bacillati</taxon>
        <taxon>Bacillota</taxon>
        <taxon>Erysipelotrichia</taxon>
        <taxon>Erysipelotrichales</taxon>
        <taxon>Erysipelotrichaceae</taxon>
        <taxon>Breznakia</taxon>
    </lineage>
</organism>
<comment type="similarity">
    <text evidence="1 9">Belongs to the GHMP kinase family. IspE subfamily.</text>
</comment>
<keyword evidence="5 9" id="KW-0547">Nucleotide-binding</keyword>
<reference evidence="12 13" key="1">
    <citation type="submission" date="2019-03" db="EMBL/GenBank/DDBJ databases">
        <title>Genomic Encyclopedia of Type Strains, Phase IV (KMG-IV): sequencing the most valuable type-strain genomes for metagenomic binning, comparative biology and taxonomic classification.</title>
        <authorList>
            <person name="Goeker M."/>
        </authorList>
    </citation>
    <scope>NUCLEOTIDE SEQUENCE [LARGE SCALE GENOMIC DNA]</scope>
    <source>
        <strain evidence="12 13">DSM 28867</strain>
    </source>
</reference>
<accession>A0A4R7ZSV4</accession>
<feature type="domain" description="GHMP kinase C-terminal" evidence="11">
    <location>
        <begin position="208"/>
        <end position="267"/>
    </location>
</feature>
<evidence type="ECO:0000256" key="5">
    <source>
        <dbReference type="ARBA" id="ARBA00022741"/>
    </source>
</evidence>
<dbReference type="InterPro" id="IPR006204">
    <property type="entry name" value="GHMP_kinase_N_dom"/>
</dbReference>
<feature type="binding site" evidence="9">
    <location>
        <begin position="89"/>
        <end position="99"/>
    </location>
    <ligand>
        <name>ATP</name>
        <dbReference type="ChEBI" id="CHEBI:30616"/>
    </ligand>
</feature>
<dbReference type="Gene3D" id="3.30.230.10">
    <property type="match status" value="1"/>
</dbReference>
<evidence type="ECO:0000256" key="8">
    <source>
        <dbReference type="ARBA" id="ARBA00032554"/>
    </source>
</evidence>
<dbReference type="InterPro" id="IPR013750">
    <property type="entry name" value="GHMP_kinase_C_dom"/>
</dbReference>
<dbReference type="SUPFAM" id="SSF54211">
    <property type="entry name" value="Ribosomal protein S5 domain 2-like"/>
    <property type="match status" value="1"/>
</dbReference>
<feature type="domain" description="GHMP kinase N-terminal" evidence="10">
    <location>
        <begin position="61"/>
        <end position="136"/>
    </location>
</feature>
<evidence type="ECO:0000313" key="13">
    <source>
        <dbReference type="Proteomes" id="UP000294743"/>
    </source>
</evidence>
<dbReference type="InterPro" id="IPR036554">
    <property type="entry name" value="GHMP_kinase_C_sf"/>
</dbReference>
<keyword evidence="9" id="KW-0414">Isoprene biosynthesis</keyword>
<dbReference type="Pfam" id="PF00288">
    <property type="entry name" value="GHMP_kinases_N"/>
    <property type="match status" value="1"/>
</dbReference>
<dbReference type="InterPro" id="IPR014721">
    <property type="entry name" value="Ribsml_uS5_D2-typ_fold_subgr"/>
</dbReference>
<keyword evidence="7 9" id="KW-0067">ATP-binding</keyword>
<comment type="function">
    <text evidence="9">Catalyzes the phosphorylation of the position 2 hydroxy group of 4-diphosphocytidyl-2C-methyl-D-erythritol.</text>
</comment>
<dbReference type="OrthoDB" id="9809438at2"/>
<dbReference type="Proteomes" id="UP000294743">
    <property type="component" value="Unassembled WGS sequence"/>
</dbReference>
<evidence type="ECO:0000259" key="11">
    <source>
        <dbReference type="Pfam" id="PF08544"/>
    </source>
</evidence>
<sequence length="277" mass="30085">MIIKANAKINIALNVIRKRDDGYHEMDMIMTPIDLHDTLHIETAKDDAFSSNIDMIFDESNTVVKALHVMRKAYPSIGHFHIHVEKRIPMQAGLAGGSADGAAVIIAINKLCDLQLTEEALFALGVKVGADVPFCIANTLARVQGIGEVITPIDATLDISGILVKPASGVSTKDAFAGIDFAKAVHPNIDAIVKKMKMQDDTYLALLDNTLEQPSLSLNSDIKQVKQALEGYDFPVVLMSGSGSSVFALSKDKEALAKAKQELENTYDFVQLIELHK</sequence>
<comment type="catalytic activity">
    <reaction evidence="9">
        <text>4-CDP-2-C-methyl-D-erythritol + ATP = 4-CDP-2-C-methyl-D-erythritol 2-phosphate + ADP + H(+)</text>
        <dbReference type="Rhea" id="RHEA:18437"/>
        <dbReference type="ChEBI" id="CHEBI:15378"/>
        <dbReference type="ChEBI" id="CHEBI:30616"/>
        <dbReference type="ChEBI" id="CHEBI:57823"/>
        <dbReference type="ChEBI" id="CHEBI:57919"/>
        <dbReference type="ChEBI" id="CHEBI:456216"/>
        <dbReference type="EC" id="2.7.1.148"/>
    </reaction>
</comment>
<proteinExistence type="inferred from homology"/>
<dbReference type="RefSeq" id="WP_134168944.1">
    <property type="nucleotide sequence ID" value="NZ_SODD01000011.1"/>
</dbReference>
<comment type="caution">
    <text evidence="12">The sequence shown here is derived from an EMBL/GenBank/DDBJ whole genome shotgun (WGS) entry which is preliminary data.</text>
</comment>
<keyword evidence="13" id="KW-1185">Reference proteome</keyword>
<evidence type="ECO:0000256" key="9">
    <source>
        <dbReference type="HAMAP-Rule" id="MF_00061"/>
    </source>
</evidence>
<comment type="pathway">
    <text evidence="9">Isoprenoid biosynthesis; isopentenyl diphosphate biosynthesis via DXP pathway; isopentenyl diphosphate from 1-deoxy-D-xylulose 5-phosphate: step 3/6.</text>
</comment>
<evidence type="ECO:0000259" key="10">
    <source>
        <dbReference type="Pfam" id="PF00288"/>
    </source>
</evidence>
<dbReference type="GO" id="GO:0005524">
    <property type="term" value="F:ATP binding"/>
    <property type="evidence" value="ECO:0007669"/>
    <property type="project" value="UniProtKB-UniRule"/>
</dbReference>
<dbReference type="Pfam" id="PF08544">
    <property type="entry name" value="GHMP_kinases_C"/>
    <property type="match status" value="1"/>
</dbReference>
<dbReference type="PIRSF" id="PIRSF010376">
    <property type="entry name" value="IspE"/>
    <property type="match status" value="1"/>
</dbReference>
<dbReference type="EC" id="2.7.1.148" evidence="2 9"/>
<name>A0A4R7ZSV4_9FIRM</name>
<feature type="active site" evidence="9">
    <location>
        <position position="131"/>
    </location>
</feature>
<dbReference type="AlphaFoldDB" id="A0A4R7ZSV4"/>
<evidence type="ECO:0000256" key="6">
    <source>
        <dbReference type="ARBA" id="ARBA00022777"/>
    </source>
</evidence>
<dbReference type="InterPro" id="IPR020568">
    <property type="entry name" value="Ribosomal_Su5_D2-typ_SF"/>
</dbReference>
<evidence type="ECO:0000256" key="7">
    <source>
        <dbReference type="ARBA" id="ARBA00022840"/>
    </source>
</evidence>
<keyword evidence="4 9" id="KW-0808">Transferase</keyword>
<dbReference type="InterPro" id="IPR004424">
    <property type="entry name" value="IspE"/>
</dbReference>
<dbReference type="GO" id="GO:0050515">
    <property type="term" value="F:4-(cytidine 5'-diphospho)-2-C-methyl-D-erythritol kinase activity"/>
    <property type="evidence" value="ECO:0007669"/>
    <property type="project" value="UniProtKB-UniRule"/>
</dbReference>
<feature type="active site" evidence="9">
    <location>
        <position position="8"/>
    </location>
</feature>
<dbReference type="NCBIfam" id="TIGR00154">
    <property type="entry name" value="ispE"/>
    <property type="match status" value="1"/>
</dbReference>
<dbReference type="EMBL" id="SODD01000011">
    <property type="protein sequence ID" value="TDW20596.1"/>
    <property type="molecule type" value="Genomic_DNA"/>
</dbReference>
<evidence type="ECO:0000256" key="4">
    <source>
        <dbReference type="ARBA" id="ARBA00022679"/>
    </source>
</evidence>
<dbReference type="GO" id="GO:0016114">
    <property type="term" value="P:terpenoid biosynthetic process"/>
    <property type="evidence" value="ECO:0007669"/>
    <property type="project" value="UniProtKB-UniRule"/>
</dbReference>
<dbReference type="GO" id="GO:0019288">
    <property type="term" value="P:isopentenyl diphosphate biosynthetic process, methylerythritol 4-phosphate pathway"/>
    <property type="evidence" value="ECO:0007669"/>
    <property type="project" value="UniProtKB-UniRule"/>
</dbReference>
<protein>
    <recommendedName>
        <fullName evidence="3 9">4-diphosphocytidyl-2-C-methyl-D-erythritol kinase</fullName>
        <shortName evidence="9">CMK</shortName>
        <ecNumber evidence="2 9">2.7.1.148</ecNumber>
    </recommendedName>
    <alternativeName>
        <fullName evidence="8 9">4-(cytidine-5'-diphospho)-2-C-methyl-D-erythritol kinase</fullName>
    </alternativeName>
</protein>
<dbReference type="Gene3D" id="3.30.70.890">
    <property type="entry name" value="GHMP kinase, C-terminal domain"/>
    <property type="match status" value="1"/>
</dbReference>
<gene>
    <name evidence="9" type="primary">ispE</name>
    <name evidence="12" type="ORF">EDD63_1118</name>
</gene>
<dbReference type="HAMAP" id="MF_00061">
    <property type="entry name" value="IspE"/>
    <property type="match status" value="1"/>
</dbReference>
<dbReference type="SUPFAM" id="SSF55060">
    <property type="entry name" value="GHMP Kinase, C-terminal domain"/>
    <property type="match status" value="1"/>
</dbReference>
<evidence type="ECO:0000313" key="12">
    <source>
        <dbReference type="EMBL" id="TDW20596.1"/>
    </source>
</evidence>
<evidence type="ECO:0000256" key="2">
    <source>
        <dbReference type="ARBA" id="ARBA00012052"/>
    </source>
</evidence>
<evidence type="ECO:0000256" key="1">
    <source>
        <dbReference type="ARBA" id="ARBA00009684"/>
    </source>
</evidence>
<dbReference type="UniPathway" id="UPA00056">
    <property type="reaction ID" value="UER00094"/>
</dbReference>
<dbReference type="PANTHER" id="PTHR43527:SF2">
    <property type="entry name" value="4-DIPHOSPHOCYTIDYL-2-C-METHYL-D-ERYTHRITOL KINASE, CHLOROPLASTIC"/>
    <property type="match status" value="1"/>
</dbReference>
<evidence type="ECO:0000256" key="3">
    <source>
        <dbReference type="ARBA" id="ARBA00017473"/>
    </source>
</evidence>